<gene>
    <name evidence="2" type="ORF">Tci_933019</name>
</gene>
<feature type="non-terminal residue" evidence="2">
    <location>
        <position position="1"/>
    </location>
</feature>
<protein>
    <submittedName>
        <fullName evidence="2">Uncharacterized protein</fullName>
    </submittedName>
</protein>
<accession>A0A699XRQ9</accession>
<proteinExistence type="predicted"/>
<feature type="region of interest" description="Disordered" evidence="1">
    <location>
        <begin position="1"/>
        <end position="43"/>
    </location>
</feature>
<organism evidence="2">
    <name type="scientific">Tanacetum cinerariifolium</name>
    <name type="common">Dalmatian daisy</name>
    <name type="synonym">Chrysanthemum cinerariifolium</name>
    <dbReference type="NCBI Taxonomy" id="118510"/>
    <lineage>
        <taxon>Eukaryota</taxon>
        <taxon>Viridiplantae</taxon>
        <taxon>Streptophyta</taxon>
        <taxon>Embryophyta</taxon>
        <taxon>Tracheophyta</taxon>
        <taxon>Spermatophyta</taxon>
        <taxon>Magnoliopsida</taxon>
        <taxon>eudicotyledons</taxon>
        <taxon>Gunneridae</taxon>
        <taxon>Pentapetalae</taxon>
        <taxon>asterids</taxon>
        <taxon>campanulids</taxon>
        <taxon>Asterales</taxon>
        <taxon>Asteraceae</taxon>
        <taxon>Asteroideae</taxon>
        <taxon>Anthemideae</taxon>
        <taxon>Anthemidinae</taxon>
        <taxon>Tanacetum</taxon>
    </lineage>
</organism>
<feature type="compositionally biased region" description="Basic and acidic residues" evidence="1">
    <location>
        <begin position="23"/>
        <end position="43"/>
    </location>
</feature>
<evidence type="ECO:0000256" key="1">
    <source>
        <dbReference type="SAM" id="MobiDB-lite"/>
    </source>
</evidence>
<dbReference type="EMBL" id="BKCJ011886024">
    <property type="protein sequence ID" value="GFD61050.1"/>
    <property type="molecule type" value="Genomic_DNA"/>
</dbReference>
<dbReference type="AlphaFoldDB" id="A0A699XRQ9"/>
<name>A0A699XRQ9_TANCI</name>
<feature type="non-terminal residue" evidence="2">
    <location>
        <position position="78"/>
    </location>
</feature>
<reference evidence="2" key="1">
    <citation type="journal article" date="2019" name="Sci. Rep.">
        <title>Draft genome of Tanacetum cinerariifolium, the natural source of mosquito coil.</title>
        <authorList>
            <person name="Yamashiro T."/>
            <person name="Shiraishi A."/>
            <person name="Satake H."/>
            <person name="Nakayama K."/>
        </authorList>
    </citation>
    <scope>NUCLEOTIDE SEQUENCE</scope>
</reference>
<evidence type="ECO:0000313" key="2">
    <source>
        <dbReference type="EMBL" id="GFD61050.1"/>
    </source>
</evidence>
<comment type="caution">
    <text evidence="2">The sequence shown here is derived from an EMBL/GenBank/DDBJ whole genome shotgun (WGS) entry which is preliminary data.</text>
</comment>
<sequence>QRSLTTQALGYAGDNATRNRQQHQREDGQLGRHAEQQHEKADDGQWLLKHGREGIHHRNFHLVHIVGEARHEVALALV</sequence>